<evidence type="ECO:0000256" key="6">
    <source>
        <dbReference type="ARBA" id="ARBA00023002"/>
    </source>
</evidence>
<dbReference type="InterPro" id="IPR001155">
    <property type="entry name" value="OxRdtase_FMN_N"/>
</dbReference>
<name>A0AAW1X9Q0_RUBAR</name>
<dbReference type="GO" id="GO:0031408">
    <property type="term" value="P:oxylipin biosynthetic process"/>
    <property type="evidence" value="ECO:0007669"/>
    <property type="project" value="TreeGrafter"/>
</dbReference>
<evidence type="ECO:0000256" key="2">
    <source>
        <dbReference type="ARBA" id="ARBA00005979"/>
    </source>
</evidence>
<evidence type="ECO:0000256" key="3">
    <source>
        <dbReference type="ARBA" id="ARBA00022630"/>
    </source>
</evidence>
<dbReference type="InterPro" id="IPR045247">
    <property type="entry name" value="Oye-like"/>
</dbReference>
<feature type="compositionally biased region" description="Polar residues" evidence="7">
    <location>
        <begin position="124"/>
        <end position="133"/>
    </location>
</feature>
<dbReference type="PANTHER" id="PTHR22893:SF112">
    <property type="entry name" value="12-OXOPHYTODIENOATE REDUCTASE 3"/>
    <property type="match status" value="1"/>
</dbReference>
<dbReference type="InterPro" id="IPR013785">
    <property type="entry name" value="Aldolase_TIM"/>
</dbReference>
<evidence type="ECO:0000313" key="10">
    <source>
        <dbReference type="Proteomes" id="UP001457282"/>
    </source>
</evidence>
<evidence type="ECO:0000256" key="1">
    <source>
        <dbReference type="ARBA" id="ARBA00001917"/>
    </source>
</evidence>
<dbReference type="FunFam" id="3.20.20.70:FF:000073">
    <property type="entry name" value="12-oxophytodienoate reductase 3"/>
    <property type="match status" value="1"/>
</dbReference>
<dbReference type="GO" id="GO:0010181">
    <property type="term" value="F:FMN binding"/>
    <property type="evidence" value="ECO:0007669"/>
    <property type="project" value="InterPro"/>
</dbReference>
<comment type="cofactor">
    <cofactor evidence="1">
        <name>FMN</name>
        <dbReference type="ChEBI" id="CHEBI:58210"/>
    </cofactor>
</comment>
<reference evidence="9 10" key="1">
    <citation type="journal article" date="2023" name="G3 (Bethesda)">
        <title>A chromosome-length genome assembly and annotation of blackberry (Rubus argutus, cv. 'Hillquist').</title>
        <authorList>
            <person name="Bruna T."/>
            <person name="Aryal R."/>
            <person name="Dudchenko O."/>
            <person name="Sargent D.J."/>
            <person name="Mead D."/>
            <person name="Buti M."/>
            <person name="Cavallini A."/>
            <person name="Hytonen T."/>
            <person name="Andres J."/>
            <person name="Pham M."/>
            <person name="Weisz D."/>
            <person name="Mascagni F."/>
            <person name="Usai G."/>
            <person name="Natali L."/>
            <person name="Bassil N."/>
            <person name="Fernandez G.E."/>
            <person name="Lomsadze A."/>
            <person name="Armour M."/>
            <person name="Olukolu B."/>
            <person name="Poorten T."/>
            <person name="Britton C."/>
            <person name="Davik J."/>
            <person name="Ashrafi H."/>
            <person name="Aiden E.L."/>
            <person name="Borodovsky M."/>
            <person name="Worthington M."/>
        </authorList>
    </citation>
    <scope>NUCLEOTIDE SEQUENCE [LARGE SCALE GENOMIC DNA]</scope>
    <source>
        <strain evidence="9">PI 553951</strain>
    </source>
</reference>
<comment type="caution">
    <text evidence="9">The sequence shown here is derived from an EMBL/GenBank/DDBJ whole genome shotgun (WGS) entry which is preliminary data.</text>
</comment>
<dbReference type="SUPFAM" id="SSF51395">
    <property type="entry name" value="FMN-linked oxidoreductases"/>
    <property type="match status" value="1"/>
</dbReference>
<feature type="domain" description="NADH:flavin oxidoreductase/NADH oxidase N-terminal" evidence="8">
    <location>
        <begin position="11"/>
        <end position="351"/>
    </location>
</feature>
<evidence type="ECO:0000313" key="9">
    <source>
        <dbReference type="EMBL" id="KAK9932891.1"/>
    </source>
</evidence>
<dbReference type="Gene3D" id="3.20.20.70">
    <property type="entry name" value="Aldolase class I"/>
    <property type="match status" value="1"/>
</dbReference>
<protein>
    <recommendedName>
        <fullName evidence="8">NADH:flavin oxidoreductase/NADH oxidase N-terminal domain-containing protein</fullName>
    </recommendedName>
</protein>
<keyword evidence="3" id="KW-0285">Flavoprotein</keyword>
<dbReference type="Proteomes" id="UP001457282">
    <property type="component" value="Unassembled WGS sequence"/>
</dbReference>
<dbReference type="CDD" id="cd02933">
    <property type="entry name" value="OYE_like_FMN"/>
    <property type="match status" value="1"/>
</dbReference>
<evidence type="ECO:0000256" key="4">
    <source>
        <dbReference type="ARBA" id="ARBA00022643"/>
    </source>
</evidence>
<keyword evidence="4" id="KW-0288">FMN</keyword>
<keyword evidence="6" id="KW-0560">Oxidoreductase</keyword>
<evidence type="ECO:0000259" key="8">
    <source>
        <dbReference type="Pfam" id="PF00724"/>
    </source>
</evidence>
<dbReference type="PANTHER" id="PTHR22893">
    <property type="entry name" value="NADH OXIDOREDUCTASE-RELATED"/>
    <property type="match status" value="1"/>
</dbReference>
<organism evidence="9 10">
    <name type="scientific">Rubus argutus</name>
    <name type="common">Southern blackberry</name>
    <dbReference type="NCBI Taxonomy" id="59490"/>
    <lineage>
        <taxon>Eukaryota</taxon>
        <taxon>Viridiplantae</taxon>
        <taxon>Streptophyta</taxon>
        <taxon>Embryophyta</taxon>
        <taxon>Tracheophyta</taxon>
        <taxon>Spermatophyta</taxon>
        <taxon>Magnoliopsida</taxon>
        <taxon>eudicotyledons</taxon>
        <taxon>Gunneridae</taxon>
        <taxon>Pentapetalae</taxon>
        <taxon>rosids</taxon>
        <taxon>fabids</taxon>
        <taxon>Rosales</taxon>
        <taxon>Rosaceae</taxon>
        <taxon>Rosoideae</taxon>
        <taxon>Rosoideae incertae sedis</taxon>
        <taxon>Rubus</taxon>
    </lineage>
</organism>
<accession>A0AAW1X9Q0</accession>
<dbReference type="GO" id="GO:0005777">
    <property type="term" value="C:peroxisome"/>
    <property type="evidence" value="ECO:0007669"/>
    <property type="project" value="TreeGrafter"/>
</dbReference>
<dbReference type="Pfam" id="PF00724">
    <property type="entry name" value="Oxidored_FMN"/>
    <property type="match status" value="1"/>
</dbReference>
<dbReference type="EMBL" id="JBEDUW010000004">
    <property type="protein sequence ID" value="KAK9932891.1"/>
    <property type="molecule type" value="Genomic_DNA"/>
</dbReference>
<evidence type="ECO:0000256" key="7">
    <source>
        <dbReference type="SAM" id="MobiDB-lite"/>
    </source>
</evidence>
<keyword evidence="5" id="KW-0521">NADP</keyword>
<evidence type="ECO:0000256" key="5">
    <source>
        <dbReference type="ARBA" id="ARBA00022857"/>
    </source>
</evidence>
<dbReference type="AlphaFoldDB" id="A0AAW1X9Q0"/>
<sequence>MADSSSKVLTLFSPYKMGKFNLSHRVVLAPLTRCRALNQVPQPALVEYYSQRSTPGGFLITEGTWPSNTSVGFPHVPGIYTAEQVEEWKKVVDAVHAKGAIIFCQLWHVGRSSHGVYQPGGGSPVSSTNNPISERSKILLPDGSHDTYAQPRALETHEIPQIVEQYRCAALNAIRAGFDGIEIHAAHGYLIDQFLKDGINDRTDEYGGSLANRCKFLIQIVQAVVEAIGTERVAVRISPAINHTDATDSNPIGLGLAVIERLNKLQLNVGSKLAYLHVMPRFSGQGLVEDEAQFMRTLRNAYEGTFMAAGGFTRELGMEAVCSGDVDLVSFGRSFISNPDLVLRFKLNAPLNKYIRETFYTHDPVVGYTDYPFLNEQSV</sequence>
<dbReference type="GO" id="GO:0016629">
    <property type="term" value="F:12-oxophytodienoate reductase activity"/>
    <property type="evidence" value="ECO:0007669"/>
    <property type="project" value="TreeGrafter"/>
</dbReference>
<feature type="region of interest" description="Disordered" evidence="7">
    <location>
        <begin position="117"/>
        <end position="144"/>
    </location>
</feature>
<comment type="similarity">
    <text evidence="2">Belongs to the NADH:flavin oxidoreductase/NADH oxidase family.</text>
</comment>
<proteinExistence type="inferred from homology"/>
<gene>
    <name evidence="9" type="ORF">M0R45_020112</name>
</gene>
<keyword evidence="10" id="KW-1185">Reference proteome</keyword>
<dbReference type="GO" id="GO:0009695">
    <property type="term" value="P:jasmonic acid biosynthetic process"/>
    <property type="evidence" value="ECO:0007669"/>
    <property type="project" value="TreeGrafter"/>
</dbReference>